<accession>A0A2U3Q1E6</accession>
<sequence>MQTMRGTARCSNSPSVPWSRSLPVVATQPVLNHLTCALNDALAPFPLRVAARAGRGALLSAAREDALAACDQTR</sequence>
<dbReference type="EMBL" id="LS398110">
    <property type="protein sequence ID" value="SPP95235.1"/>
    <property type="molecule type" value="Genomic_DNA"/>
</dbReference>
<proteinExistence type="predicted"/>
<dbReference type="RefSeq" id="WP_129145027.1">
    <property type="nucleotide sequence ID" value="NZ_LS398110.1"/>
</dbReference>
<reference evidence="1 2" key="1">
    <citation type="submission" date="2018-03" db="EMBL/GenBank/DDBJ databases">
        <authorList>
            <person name="Gully D."/>
        </authorList>
    </citation>
    <scope>NUCLEOTIDE SEQUENCE [LARGE SCALE GENOMIC DNA]</scope>
    <source>
        <strain evidence="1">ORS3257</strain>
    </source>
</reference>
<name>A0A2U3Q1E6_9BRAD</name>
<dbReference type="AlphaFoldDB" id="A0A2U3Q1E6"/>
<accession>A0A4Q0QK22</accession>
<gene>
    <name evidence="1" type="ORF">BRAD3257_4232</name>
</gene>
<protein>
    <submittedName>
        <fullName evidence="1">Uncharacterized protein</fullName>
    </submittedName>
</protein>
<evidence type="ECO:0000313" key="2">
    <source>
        <dbReference type="Proteomes" id="UP000246085"/>
    </source>
</evidence>
<dbReference type="KEGG" id="bvz:BRAD3257_4232"/>
<dbReference type="Proteomes" id="UP000246085">
    <property type="component" value="Chromosome BRAD3257"/>
</dbReference>
<organism evidence="1 2">
    <name type="scientific">Bradyrhizobium vignae</name>
    <dbReference type="NCBI Taxonomy" id="1549949"/>
    <lineage>
        <taxon>Bacteria</taxon>
        <taxon>Pseudomonadati</taxon>
        <taxon>Pseudomonadota</taxon>
        <taxon>Alphaproteobacteria</taxon>
        <taxon>Hyphomicrobiales</taxon>
        <taxon>Nitrobacteraceae</taxon>
        <taxon>Bradyrhizobium</taxon>
    </lineage>
</organism>
<evidence type="ECO:0000313" key="1">
    <source>
        <dbReference type="EMBL" id="SPP95235.1"/>
    </source>
</evidence>